<dbReference type="OrthoDB" id="8606184at2"/>
<dbReference type="HOGENOM" id="CLU_1330762_0_0_4"/>
<dbReference type="Proteomes" id="UP000005336">
    <property type="component" value="Unassembled WGS sequence"/>
</dbReference>
<dbReference type="PATRIC" id="fig|1030841.3.peg.69"/>
<proteinExistence type="predicted"/>
<evidence type="ECO:0000256" key="1">
    <source>
        <dbReference type="SAM" id="MobiDB-lite"/>
    </source>
</evidence>
<comment type="caution">
    <text evidence="3">The sequence shown here is derived from an EMBL/GenBank/DDBJ whole genome shotgun (WGS) entry which is preliminary data.</text>
</comment>
<evidence type="ECO:0000313" key="3">
    <source>
        <dbReference type="EMBL" id="EGZ51315.1"/>
    </source>
</evidence>
<dbReference type="AlphaFoldDB" id="G4CLV7"/>
<protein>
    <recommendedName>
        <fullName evidence="5">Periplasmic protein</fullName>
    </recommendedName>
</protein>
<dbReference type="EMBL" id="AGAZ01000002">
    <property type="protein sequence ID" value="EGZ51315.1"/>
    <property type="molecule type" value="Genomic_DNA"/>
</dbReference>
<evidence type="ECO:0008006" key="5">
    <source>
        <dbReference type="Google" id="ProtNLM"/>
    </source>
</evidence>
<gene>
    <name evidence="3" type="ORF">HMPREF9370_0066</name>
</gene>
<organism evidence="3 4">
    <name type="scientific">Neisseria wadsworthii 9715</name>
    <dbReference type="NCBI Taxonomy" id="1030841"/>
    <lineage>
        <taxon>Bacteria</taxon>
        <taxon>Pseudomonadati</taxon>
        <taxon>Pseudomonadota</taxon>
        <taxon>Betaproteobacteria</taxon>
        <taxon>Neisseriales</taxon>
        <taxon>Neisseriaceae</taxon>
        <taxon>Neisseria</taxon>
    </lineage>
</organism>
<dbReference type="RefSeq" id="WP_009115213.1">
    <property type="nucleotide sequence ID" value="NZ_JH165159.1"/>
</dbReference>
<sequence>MKKILFLSAGLLSLLLSQQTLARTNYICQLNGKAVYTTQRINNTCQISEMNGISEETVSVERTSTPSMAEIMGKTPATIALNTQVELYGEPSFNFATINETDKIAQIWEKEQFGSYDDIKIMPRADIEKPADMNVKIRNQPIDKSKTPASRSVQTNTRMPANYKPLPPPKPKLTRKQILQREIASEQAALIRAQAQLERARKSGGDTSGLEQTVRDRQANVRAIQNELKRQR</sequence>
<name>G4CLV7_9NEIS</name>
<accession>G4CLV7</accession>
<dbReference type="STRING" id="1030841.HMPREF9370_0066"/>
<keyword evidence="4" id="KW-1185">Reference proteome</keyword>
<feature type="region of interest" description="Disordered" evidence="1">
    <location>
        <begin position="195"/>
        <end position="232"/>
    </location>
</feature>
<evidence type="ECO:0000313" key="4">
    <source>
        <dbReference type="Proteomes" id="UP000005336"/>
    </source>
</evidence>
<reference evidence="3 4" key="1">
    <citation type="submission" date="2011-06" db="EMBL/GenBank/DDBJ databases">
        <authorList>
            <person name="Muzny D."/>
            <person name="Qin X."/>
            <person name="Deng J."/>
            <person name="Jiang H."/>
            <person name="Liu Y."/>
            <person name="Qu J."/>
            <person name="Song X.-Z."/>
            <person name="Zhang L."/>
            <person name="Thornton R."/>
            <person name="Coyle M."/>
            <person name="Francisco L."/>
            <person name="Jackson L."/>
            <person name="Javaid M."/>
            <person name="Korchina V."/>
            <person name="Kovar C."/>
            <person name="Mata R."/>
            <person name="Mathew T."/>
            <person name="Ngo R."/>
            <person name="Nguyen L."/>
            <person name="Nguyen N."/>
            <person name="Okwuonu G."/>
            <person name="Ongeri F."/>
            <person name="Pham C."/>
            <person name="Simmons D."/>
            <person name="Wilczek-Boney K."/>
            <person name="Hale W."/>
            <person name="Jakkamsetti A."/>
            <person name="Pham P."/>
            <person name="Ruth R."/>
            <person name="San Lucas F."/>
            <person name="Warren J."/>
            <person name="Zhang J."/>
            <person name="Zhao Z."/>
            <person name="Zhou C."/>
            <person name="Zhu D."/>
            <person name="Lee S."/>
            <person name="Bess C."/>
            <person name="Blankenburg K."/>
            <person name="Forbes L."/>
            <person name="Fu Q."/>
            <person name="Gubbala S."/>
            <person name="Hirani K."/>
            <person name="Jayaseelan J.C."/>
            <person name="Lara F."/>
            <person name="Munidasa M."/>
            <person name="Palculict T."/>
            <person name="Patil S."/>
            <person name="Pu L.-L."/>
            <person name="Saada N."/>
            <person name="Tang L."/>
            <person name="Weissenberger G."/>
            <person name="Zhu Y."/>
            <person name="Hemphill L."/>
            <person name="Shang Y."/>
            <person name="Youmans B."/>
            <person name="Ayvaz T."/>
            <person name="Ross M."/>
            <person name="Santibanez J."/>
            <person name="Aqrawi P."/>
            <person name="Gross S."/>
            <person name="Joshi V."/>
            <person name="Fowler G."/>
            <person name="Nazareth L."/>
            <person name="Reid J."/>
            <person name="Worley K."/>
            <person name="Petrosino J."/>
            <person name="Highlander S."/>
            <person name="Gibbs R."/>
        </authorList>
    </citation>
    <scope>NUCLEOTIDE SEQUENCE [LARGE SCALE GENOMIC DNA]</scope>
    <source>
        <strain evidence="3 4">9715</strain>
    </source>
</reference>
<evidence type="ECO:0000256" key="2">
    <source>
        <dbReference type="SAM" id="SignalP"/>
    </source>
</evidence>
<feature type="signal peptide" evidence="2">
    <location>
        <begin position="1"/>
        <end position="22"/>
    </location>
</feature>
<feature type="compositionally biased region" description="Polar residues" evidence="1">
    <location>
        <begin position="147"/>
        <end position="159"/>
    </location>
</feature>
<feature type="chain" id="PRO_5003462236" description="Periplasmic protein" evidence="2">
    <location>
        <begin position="23"/>
        <end position="232"/>
    </location>
</feature>
<keyword evidence="2" id="KW-0732">Signal</keyword>
<feature type="region of interest" description="Disordered" evidence="1">
    <location>
        <begin position="143"/>
        <end position="171"/>
    </location>
</feature>